<dbReference type="KEGG" id="nba:CUN60_05530"/>
<keyword evidence="2" id="KW-1185">Reference proteome</keyword>
<name>A0A2I7N5N1_9NEIS</name>
<evidence type="ECO:0000313" key="1">
    <source>
        <dbReference type="EMBL" id="AUR51776.1"/>
    </source>
</evidence>
<gene>
    <name evidence="1" type="ORF">CUN60_05530</name>
</gene>
<dbReference type="AlphaFoldDB" id="A0A2I7N5N1"/>
<dbReference type="RefSeq" id="WP_102951075.1">
    <property type="nucleotide sequence ID" value="NZ_CP024847.1"/>
</dbReference>
<accession>A0A2I7N5N1</accession>
<dbReference type="EMBL" id="CP024847">
    <property type="protein sequence ID" value="AUR51776.1"/>
    <property type="molecule type" value="Genomic_DNA"/>
</dbReference>
<evidence type="ECO:0000313" key="2">
    <source>
        <dbReference type="Proteomes" id="UP000236655"/>
    </source>
</evidence>
<reference evidence="2" key="1">
    <citation type="submission" date="2017-11" db="EMBL/GenBank/DDBJ databases">
        <authorList>
            <person name="Chan K.G."/>
            <person name="Lee L.S."/>
        </authorList>
    </citation>
    <scope>NUCLEOTIDE SEQUENCE [LARGE SCALE GENOMIC DNA]</scope>
    <source>
        <strain evidence="2">DSM 100970</strain>
    </source>
</reference>
<dbReference type="Proteomes" id="UP000236655">
    <property type="component" value="Chromosome"/>
</dbReference>
<organism evidence="1 2">
    <name type="scientific">Aquella oligotrophica</name>
    <dbReference type="NCBI Taxonomy" id="2067065"/>
    <lineage>
        <taxon>Bacteria</taxon>
        <taxon>Pseudomonadati</taxon>
        <taxon>Pseudomonadota</taxon>
        <taxon>Betaproteobacteria</taxon>
        <taxon>Neisseriales</taxon>
        <taxon>Neisseriaceae</taxon>
        <taxon>Aquella</taxon>
    </lineage>
</organism>
<proteinExistence type="predicted"/>
<sequence>MSRNLLNAELGFSDMIKIVKNGKSYLPICRSLSQHLLDVVEVALCKLQLLVKDNKAIEKILDSENIDENLAELHQLCNRSVELHSEIINLPIMKEDPDNLIELLNLSRIGSRYSELLSIIHTDKKYIKGTEYPLENFNQIHVK</sequence>
<protein>
    <submittedName>
        <fullName evidence="1">Uncharacterized protein</fullName>
    </submittedName>
</protein>